<evidence type="ECO:0000313" key="2">
    <source>
        <dbReference type="Proteomes" id="UP001157502"/>
    </source>
</evidence>
<name>A0ACC2GJ47_DALPE</name>
<dbReference type="Proteomes" id="UP001157502">
    <property type="component" value="Chromosome 12"/>
</dbReference>
<comment type="caution">
    <text evidence="1">The sequence shown here is derived from an EMBL/GenBank/DDBJ whole genome shotgun (WGS) entry which is preliminary data.</text>
</comment>
<dbReference type="EMBL" id="CM055739">
    <property type="protein sequence ID" value="KAJ8003500.1"/>
    <property type="molecule type" value="Genomic_DNA"/>
</dbReference>
<keyword evidence="2" id="KW-1185">Reference proteome</keyword>
<evidence type="ECO:0000313" key="1">
    <source>
        <dbReference type="EMBL" id="KAJ8003500.1"/>
    </source>
</evidence>
<gene>
    <name evidence="1" type="ORF">DPEC_G00148960</name>
</gene>
<reference evidence="1" key="1">
    <citation type="submission" date="2021-05" db="EMBL/GenBank/DDBJ databases">
        <authorList>
            <person name="Pan Q."/>
            <person name="Jouanno E."/>
            <person name="Zahm M."/>
            <person name="Klopp C."/>
            <person name="Cabau C."/>
            <person name="Louis A."/>
            <person name="Berthelot C."/>
            <person name="Parey E."/>
            <person name="Roest Crollius H."/>
            <person name="Montfort J."/>
            <person name="Robinson-Rechavi M."/>
            <person name="Bouchez O."/>
            <person name="Lampietro C."/>
            <person name="Lopez Roques C."/>
            <person name="Donnadieu C."/>
            <person name="Postlethwait J."/>
            <person name="Bobe J."/>
            <person name="Dillon D."/>
            <person name="Chandos A."/>
            <person name="von Hippel F."/>
            <person name="Guiguen Y."/>
        </authorList>
    </citation>
    <scope>NUCLEOTIDE SEQUENCE</scope>
    <source>
        <strain evidence="1">YG-Jan2019</strain>
    </source>
</reference>
<proteinExistence type="predicted"/>
<accession>A0ACC2GJ47</accession>
<organism evidence="1 2">
    <name type="scientific">Dallia pectoralis</name>
    <name type="common">Alaska blackfish</name>
    <dbReference type="NCBI Taxonomy" id="75939"/>
    <lineage>
        <taxon>Eukaryota</taxon>
        <taxon>Metazoa</taxon>
        <taxon>Chordata</taxon>
        <taxon>Craniata</taxon>
        <taxon>Vertebrata</taxon>
        <taxon>Euteleostomi</taxon>
        <taxon>Actinopterygii</taxon>
        <taxon>Neopterygii</taxon>
        <taxon>Teleostei</taxon>
        <taxon>Protacanthopterygii</taxon>
        <taxon>Esociformes</taxon>
        <taxon>Umbridae</taxon>
        <taxon>Dallia</taxon>
    </lineage>
</organism>
<sequence length="79" mass="8575">MHQAPVSQEIGSCPGVTLAVTEHAATLPQETPGMEITGQFVCTRVGGRGERQGATYTPRPRFGRKGTGRRRPDEAFKCF</sequence>
<protein>
    <submittedName>
        <fullName evidence="1">Uncharacterized protein</fullName>
    </submittedName>
</protein>